<evidence type="ECO:0000256" key="4">
    <source>
        <dbReference type="ARBA" id="ARBA00023136"/>
    </source>
</evidence>
<organism evidence="7">
    <name type="scientific">uncultured spirochete</name>
    <dbReference type="NCBI Taxonomy" id="156406"/>
    <lineage>
        <taxon>Bacteria</taxon>
        <taxon>Pseudomonadati</taxon>
        <taxon>Spirochaetota</taxon>
        <taxon>Spirochaetia</taxon>
        <taxon>Spirochaetales</taxon>
        <taxon>environmental samples</taxon>
    </lineage>
</organism>
<feature type="transmembrane region" description="Helical" evidence="5">
    <location>
        <begin position="15"/>
        <end position="34"/>
    </location>
</feature>
<keyword evidence="4 5" id="KW-0472">Membrane</keyword>
<feature type="transmembrane region" description="Helical" evidence="5">
    <location>
        <begin position="192"/>
        <end position="218"/>
    </location>
</feature>
<feature type="domain" description="O-antigen ligase-related" evidence="6">
    <location>
        <begin position="190"/>
        <end position="336"/>
    </location>
</feature>
<dbReference type="Pfam" id="PF04932">
    <property type="entry name" value="Wzy_C"/>
    <property type="match status" value="1"/>
</dbReference>
<name>A0A3P3XQX4_9SPIR</name>
<evidence type="ECO:0000256" key="3">
    <source>
        <dbReference type="ARBA" id="ARBA00022989"/>
    </source>
</evidence>
<evidence type="ECO:0000256" key="1">
    <source>
        <dbReference type="ARBA" id="ARBA00004141"/>
    </source>
</evidence>
<comment type="subcellular location">
    <subcellularLocation>
        <location evidence="1">Membrane</location>
        <topology evidence="1">Multi-pass membrane protein</topology>
    </subcellularLocation>
</comment>
<feature type="transmembrane region" description="Helical" evidence="5">
    <location>
        <begin position="46"/>
        <end position="66"/>
    </location>
</feature>
<evidence type="ECO:0000256" key="5">
    <source>
        <dbReference type="SAM" id="Phobius"/>
    </source>
</evidence>
<dbReference type="PANTHER" id="PTHR37422:SF17">
    <property type="entry name" value="O-ANTIGEN LIGASE"/>
    <property type="match status" value="1"/>
</dbReference>
<keyword evidence="3 5" id="KW-1133">Transmembrane helix</keyword>
<dbReference type="AlphaFoldDB" id="A0A3P3XQX4"/>
<dbReference type="GO" id="GO:0016020">
    <property type="term" value="C:membrane"/>
    <property type="evidence" value="ECO:0007669"/>
    <property type="project" value="UniProtKB-SubCell"/>
</dbReference>
<evidence type="ECO:0000313" key="7">
    <source>
        <dbReference type="EMBL" id="SLM18718.1"/>
    </source>
</evidence>
<feature type="transmembrane region" description="Helical" evidence="5">
    <location>
        <begin position="328"/>
        <end position="353"/>
    </location>
</feature>
<gene>
    <name evidence="7" type="ORF">SPIRO4BDMA_50233</name>
</gene>
<feature type="transmembrane region" description="Helical" evidence="5">
    <location>
        <begin position="164"/>
        <end position="180"/>
    </location>
</feature>
<dbReference type="InterPro" id="IPR007016">
    <property type="entry name" value="O-antigen_ligase-rel_domated"/>
</dbReference>
<dbReference type="InterPro" id="IPR051533">
    <property type="entry name" value="WaaL-like"/>
</dbReference>
<keyword evidence="2 5" id="KW-0812">Transmembrane</keyword>
<feature type="transmembrane region" description="Helical" evidence="5">
    <location>
        <begin position="129"/>
        <end position="152"/>
    </location>
</feature>
<proteinExistence type="predicted"/>
<feature type="transmembrane region" description="Helical" evidence="5">
    <location>
        <begin position="365"/>
        <end position="383"/>
    </location>
</feature>
<accession>A0A3P3XQX4</accession>
<feature type="transmembrane region" description="Helical" evidence="5">
    <location>
        <begin position="230"/>
        <end position="254"/>
    </location>
</feature>
<dbReference type="PANTHER" id="PTHR37422">
    <property type="entry name" value="TEICHURONIC ACID BIOSYNTHESIS PROTEIN TUAE"/>
    <property type="match status" value="1"/>
</dbReference>
<sequence>MEAGSNLKPISRLPVVDWIFIIFWCQEILIDYLLQIYRRIPIIGDITYQAVIPLIFFLLFIITLYARLKVKLIDIVFVIMAMLPCIFALVQYQEAAANELPTFFLKVFPMFFVGLFLNEDKKVWKSYSLFQILYILAITNLIANFLYTSYYLSSRVLEGYSMTWAYSILPSVLMIIFWGVKGKRVIADILSVFGFLLILSYGSRGPIVCVLVFTVLLIAINMVNRKKYSIIVLFCILIVIIMNTNYVSLIVSYLQGIISRTGFSTRVFDMMLRNDILSDTGRSPIRAALLSAISERPLLGYGLYADRYLSSSGIYISGMYAHNFVLELWTQFGVVIGSLIIFAIGALVINAVVKAKENHSRLCMLLIFICVGVVKLFMSGSYLQEPYFFLLIGYCTKIIREKRSTGRVIKYANSLAM</sequence>
<reference evidence="7" key="1">
    <citation type="submission" date="2017-02" db="EMBL/GenBank/DDBJ databases">
        <authorList>
            <person name="Regsiter A."/>
            <person name="William W."/>
        </authorList>
    </citation>
    <scope>NUCLEOTIDE SEQUENCE</scope>
    <source>
        <strain evidence="7">BdmA 4</strain>
    </source>
</reference>
<evidence type="ECO:0000259" key="6">
    <source>
        <dbReference type="Pfam" id="PF04932"/>
    </source>
</evidence>
<evidence type="ECO:0000256" key="2">
    <source>
        <dbReference type="ARBA" id="ARBA00022692"/>
    </source>
</evidence>
<feature type="transmembrane region" description="Helical" evidence="5">
    <location>
        <begin position="97"/>
        <end position="117"/>
    </location>
</feature>
<protein>
    <recommendedName>
        <fullName evidence="6">O-antigen ligase-related domain-containing protein</fullName>
    </recommendedName>
</protein>
<dbReference type="EMBL" id="FWDO01000005">
    <property type="protein sequence ID" value="SLM18718.1"/>
    <property type="molecule type" value="Genomic_DNA"/>
</dbReference>
<feature type="transmembrane region" description="Helical" evidence="5">
    <location>
        <begin position="72"/>
        <end position="90"/>
    </location>
</feature>